<dbReference type="PANTHER" id="PTHR46825:SF9">
    <property type="entry name" value="BETA-LACTAMASE-RELATED DOMAIN-CONTAINING PROTEIN"/>
    <property type="match status" value="1"/>
</dbReference>
<feature type="signal peptide" evidence="1">
    <location>
        <begin position="1"/>
        <end position="21"/>
    </location>
</feature>
<organism evidence="4 5">
    <name type="scientific">Runella aurantiaca</name>
    <dbReference type="NCBI Taxonomy" id="2282308"/>
    <lineage>
        <taxon>Bacteria</taxon>
        <taxon>Pseudomonadati</taxon>
        <taxon>Bacteroidota</taxon>
        <taxon>Cytophagia</taxon>
        <taxon>Cytophagales</taxon>
        <taxon>Spirosomataceae</taxon>
        <taxon>Runella</taxon>
    </lineage>
</organism>
<dbReference type="PANTHER" id="PTHR46825">
    <property type="entry name" value="D-ALANYL-D-ALANINE-CARBOXYPEPTIDASE/ENDOPEPTIDASE AMPH"/>
    <property type="match status" value="1"/>
</dbReference>
<dbReference type="Gene3D" id="3.40.710.10">
    <property type="entry name" value="DD-peptidase/beta-lactamase superfamily"/>
    <property type="match status" value="1"/>
</dbReference>
<dbReference type="InterPro" id="IPR021860">
    <property type="entry name" value="Peptidase_S12_Pab87-rel_C"/>
</dbReference>
<evidence type="ECO:0000313" key="4">
    <source>
        <dbReference type="EMBL" id="RDB06673.1"/>
    </source>
</evidence>
<keyword evidence="5" id="KW-1185">Reference proteome</keyword>
<dbReference type="SUPFAM" id="SSF56601">
    <property type="entry name" value="beta-lactamase/transpeptidase-like"/>
    <property type="match status" value="1"/>
</dbReference>
<feature type="domain" description="Beta-lactamase-related" evidence="2">
    <location>
        <begin position="41"/>
        <end position="351"/>
    </location>
</feature>
<dbReference type="Pfam" id="PF11954">
    <property type="entry name" value="DUF3471"/>
    <property type="match status" value="1"/>
</dbReference>
<protein>
    <submittedName>
        <fullName evidence="4">DUF3471 domain-containing protein</fullName>
    </submittedName>
</protein>
<dbReference type="InterPro" id="IPR012338">
    <property type="entry name" value="Beta-lactam/transpept-like"/>
</dbReference>
<evidence type="ECO:0000259" key="2">
    <source>
        <dbReference type="Pfam" id="PF00144"/>
    </source>
</evidence>
<dbReference type="Proteomes" id="UP000253141">
    <property type="component" value="Unassembled WGS sequence"/>
</dbReference>
<dbReference type="AlphaFoldDB" id="A0A369IH00"/>
<evidence type="ECO:0000313" key="5">
    <source>
        <dbReference type="Proteomes" id="UP000253141"/>
    </source>
</evidence>
<evidence type="ECO:0000259" key="3">
    <source>
        <dbReference type="Pfam" id="PF11954"/>
    </source>
</evidence>
<comment type="caution">
    <text evidence="4">The sequence shown here is derived from an EMBL/GenBank/DDBJ whole genome shotgun (WGS) entry which is preliminary data.</text>
</comment>
<dbReference type="InterPro" id="IPR050491">
    <property type="entry name" value="AmpC-like"/>
</dbReference>
<feature type="chain" id="PRO_5016777757" evidence="1">
    <location>
        <begin position="22"/>
        <end position="549"/>
    </location>
</feature>
<name>A0A369IH00_9BACT</name>
<reference evidence="4 5" key="1">
    <citation type="submission" date="2018-07" db="EMBL/GenBank/DDBJ databases">
        <title>Genome analysis of Runella aurantiaca.</title>
        <authorList>
            <person name="Yang X."/>
        </authorList>
    </citation>
    <scope>NUCLEOTIDE SEQUENCE [LARGE SCALE GENOMIC DNA]</scope>
    <source>
        <strain evidence="4 5">YX9</strain>
    </source>
</reference>
<keyword evidence="1" id="KW-0732">Signal</keyword>
<dbReference type="RefSeq" id="WP_114460570.1">
    <property type="nucleotide sequence ID" value="NZ_QPIW01000004.1"/>
</dbReference>
<proteinExistence type="predicted"/>
<gene>
    <name evidence="4" type="ORF">DVG78_08020</name>
</gene>
<dbReference type="EMBL" id="QPIW01000004">
    <property type="protein sequence ID" value="RDB06673.1"/>
    <property type="molecule type" value="Genomic_DNA"/>
</dbReference>
<evidence type="ECO:0000256" key="1">
    <source>
        <dbReference type="SAM" id="SignalP"/>
    </source>
</evidence>
<accession>A0A369IH00</accession>
<dbReference type="OrthoDB" id="9793489at2"/>
<dbReference type="InterPro" id="IPR001466">
    <property type="entry name" value="Beta-lactam-related"/>
</dbReference>
<sequence>MKTLRILFVSIWYFAAGIVLAQSPALTSEFDKLLTDQFKPNESGATVLVAQKGKIIYQKALGQANLELNVPMQTSMVFRIGSITKQFTAVAILQLMEQGKLSLEDEITKFIPDYPTHGHKITVEHLLTHTSGIKSYTDMKEFGDVIQKDMKPEELINFFKNQPMDFAPGTQWHYNNSGFFLLGYIIEKVSGKTYPDYVEQVFFKPLGMAHSYYGNDAKLIPNRAAGYERGKDGIQNASPMSMTLPYAAGSIQSTVEDLWKWHQAVHAFQLVRKETLEKAFTPYKLTNGKPTNYGYGWFLGDIQGSATIEHGGGINGFLTSSIYLPKEDVFVAVFSNSTAKSPDNVAAKLAAWAIDKPYNFKEVALDENTLKGYIGVYENPEAGQRIISLENGKLYSQRTGGPKSLIKPYEKDKFFFETSLSFLNFQRNINQMITGVISSQRGAQTMLWTKTDKPIPTRMEQKVDETILAKYTGDYQLAPGFILSITQEGQKLFAQATGQGKNELFAESETKFFLKVVDAQVEFFKSETGQVDKLILYQGGQKIEGKKSR</sequence>
<feature type="domain" description="Peptidase S12 Pab87-related C-terminal" evidence="3">
    <location>
        <begin position="458"/>
        <end position="545"/>
    </location>
</feature>
<dbReference type="Pfam" id="PF00144">
    <property type="entry name" value="Beta-lactamase"/>
    <property type="match status" value="1"/>
</dbReference>